<proteinExistence type="predicted"/>
<sequence>MFCCLVKYLTQNKVASVLNLFCPNEVQKKDIRQNLTNAGIQQIQTAIVITHSQMPKSTFDTKYTLKVITVEIKRQMNILEDQITSQFVVATLSNPQFNWDIPAKYLGTQKRSLKRWVSETYQRQINKKLSQEDHEILLKYVRQALHNGYNLCNKDLQLTIKAKLSYDYHWQSFYTAFTNAKRLSNIEYYTGVVPAQIKKFQKNTTIRQIASLLGME</sequence>
<evidence type="ECO:0000313" key="2">
    <source>
        <dbReference type="Proteomes" id="UP001642409"/>
    </source>
</evidence>
<protein>
    <submittedName>
        <fullName evidence="1">Uncharacterized protein</fullName>
    </submittedName>
</protein>
<organism evidence="1 2">
    <name type="scientific">Hexamita inflata</name>
    <dbReference type="NCBI Taxonomy" id="28002"/>
    <lineage>
        <taxon>Eukaryota</taxon>
        <taxon>Metamonada</taxon>
        <taxon>Diplomonadida</taxon>
        <taxon>Hexamitidae</taxon>
        <taxon>Hexamitinae</taxon>
        <taxon>Hexamita</taxon>
    </lineage>
</organism>
<name>A0ABP1GFI5_9EUKA</name>
<accession>A0ABP1GFI5</accession>
<comment type="caution">
    <text evidence="1">The sequence shown here is derived from an EMBL/GenBank/DDBJ whole genome shotgun (WGS) entry which is preliminary data.</text>
</comment>
<keyword evidence="2" id="KW-1185">Reference proteome</keyword>
<evidence type="ECO:0000313" key="1">
    <source>
        <dbReference type="EMBL" id="CAL5970887.1"/>
    </source>
</evidence>
<reference evidence="1 2" key="1">
    <citation type="submission" date="2024-07" db="EMBL/GenBank/DDBJ databases">
        <authorList>
            <person name="Akdeniz Z."/>
        </authorList>
    </citation>
    <scope>NUCLEOTIDE SEQUENCE [LARGE SCALE GENOMIC DNA]</scope>
</reference>
<dbReference type="EMBL" id="CAXDID020000002">
    <property type="protein sequence ID" value="CAL5970887.1"/>
    <property type="molecule type" value="Genomic_DNA"/>
</dbReference>
<gene>
    <name evidence="1" type="ORF">HINF_LOCUS827</name>
</gene>
<dbReference type="Proteomes" id="UP001642409">
    <property type="component" value="Unassembled WGS sequence"/>
</dbReference>